<evidence type="ECO:0000313" key="7">
    <source>
        <dbReference type="EMBL" id="KAJ3450169.1"/>
    </source>
</evidence>
<evidence type="ECO:0000313" key="9">
    <source>
        <dbReference type="Proteomes" id="UP001146793"/>
    </source>
</evidence>
<dbReference type="SUPFAM" id="SSF52283">
    <property type="entry name" value="Formate/glycerate dehydrogenase catalytic domain-like"/>
    <property type="match status" value="1"/>
</dbReference>
<feature type="domain" description="D-isomer specific 2-hydroxyacid dehydrogenase catalytic" evidence="5">
    <location>
        <begin position="5"/>
        <end position="312"/>
    </location>
</feature>
<gene>
    <name evidence="7" type="ORF">M0812_06336</name>
    <name evidence="8" type="ORF">M0813_15635</name>
</gene>
<dbReference type="EMBL" id="JAOAOG010000073">
    <property type="protein sequence ID" value="KAJ6250819.1"/>
    <property type="molecule type" value="Genomic_DNA"/>
</dbReference>
<keyword evidence="10" id="KW-1185">Reference proteome</keyword>
<dbReference type="AlphaFoldDB" id="A0AAV8A9C7"/>
<dbReference type="FunFam" id="3.40.50.720:FF:000041">
    <property type="entry name" value="D-3-phosphoglycerate dehydrogenase"/>
    <property type="match status" value="1"/>
</dbReference>
<evidence type="ECO:0000259" key="6">
    <source>
        <dbReference type="Pfam" id="PF02826"/>
    </source>
</evidence>
<dbReference type="Proteomes" id="UP001146793">
    <property type="component" value="Unassembled WGS sequence"/>
</dbReference>
<dbReference type="SUPFAM" id="SSF51735">
    <property type="entry name" value="NAD(P)-binding Rossmann-fold domains"/>
    <property type="match status" value="1"/>
</dbReference>
<evidence type="ECO:0000259" key="5">
    <source>
        <dbReference type="Pfam" id="PF00389"/>
    </source>
</evidence>
<evidence type="ECO:0000256" key="2">
    <source>
        <dbReference type="ARBA" id="ARBA00023002"/>
    </source>
</evidence>
<dbReference type="InterPro" id="IPR050857">
    <property type="entry name" value="D-2-hydroxyacid_DH"/>
</dbReference>
<evidence type="ECO:0000256" key="3">
    <source>
        <dbReference type="ARBA" id="ARBA00023027"/>
    </source>
</evidence>
<dbReference type="PANTHER" id="PTHR42789:SF1">
    <property type="entry name" value="D-ISOMER SPECIFIC 2-HYDROXYACID DEHYDROGENASE FAMILY PROTEIN (AFU_ORTHOLOGUE AFUA_6G10090)"/>
    <property type="match status" value="1"/>
</dbReference>
<organism evidence="7 9">
    <name type="scientific">Anaeramoeba flamelloides</name>
    <dbReference type="NCBI Taxonomy" id="1746091"/>
    <lineage>
        <taxon>Eukaryota</taxon>
        <taxon>Metamonada</taxon>
        <taxon>Anaeramoebidae</taxon>
        <taxon>Anaeramoeba</taxon>
    </lineage>
</organism>
<reference evidence="7" key="2">
    <citation type="submission" date="2022-08" db="EMBL/GenBank/DDBJ databases">
        <title>Novel sulphate-reducing endosymbionts in the free-living metamonad Anaeramoeba.</title>
        <authorList>
            <person name="Jerlstrom-Hultqvist J."/>
            <person name="Cepicka I."/>
            <person name="Gallot-Lavallee L."/>
            <person name="Salas-Leiva D."/>
            <person name="Curtis B.A."/>
            <person name="Zahonova K."/>
            <person name="Pipaliya S."/>
            <person name="Dacks J."/>
            <person name="Roger A.J."/>
        </authorList>
    </citation>
    <scope>NUCLEOTIDE SEQUENCE</scope>
    <source>
        <strain evidence="7">Busselton2</strain>
    </source>
</reference>
<dbReference type="GO" id="GO:0051287">
    <property type="term" value="F:NAD binding"/>
    <property type="evidence" value="ECO:0007669"/>
    <property type="project" value="InterPro"/>
</dbReference>
<comment type="similarity">
    <text evidence="1 4">Belongs to the D-isomer specific 2-hydroxyacid dehydrogenase family.</text>
</comment>
<dbReference type="Proteomes" id="UP001150062">
    <property type="component" value="Unassembled WGS sequence"/>
</dbReference>
<keyword evidence="3" id="KW-0520">NAD</keyword>
<dbReference type="GO" id="GO:0004617">
    <property type="term" value="F:phosphoglycerate dehydrogenase activity"/>
    <property type="evidence" value="ECO:0007669"/>
    <property type="project" value="UniProtKB-ARBA"/>
</dbReference>
<name>A0AAV8A9C7_9EUKA</name>
<dbReference type="GO" id="GO:0006564">
    <property type="term" value="P:L-serine biosynthetic process"/>
    <property type="evidence" value="ECO:0007669"/>
    <property type="project" value="UniProtKB-ARBA"/>
</dbReference>
<dbReference type="InterPro" id="IPR006140">
    <property type="entry name" value="D-isomer_DH_NAD-bd"/>
</dbReference>
<reference evidence="8" key="1">
    <citation type="submission" date="2022-08" db="EMBL/GenBank/DDBJ databases">
        <title>Novel sulfate-reducing endosymbionts in the free-living metamonad Anaeramoeba.</title>
        <authorList>
            <person name="Jerlstrom-Hultqvist J."/>
            <person name="Cepicka I."/>
            <person name="Gallot-Lavallee L."/>
            <person name="Salas-Leiva D."/>
            <person name="Curtis B.A."/>
            <person name="Zahonova K."/>
            <person name="Pipaliya S."/>
            <person name="Dacks J."/>
            <person name="Roger A.J."/>
        </authorList>
    </citation>
    <scope>NUCLEOTIDE SEQUENCE</scope>
    <source>
        <strain evidence="8">Schooner1</strain>
    </source>
</reference>
<dbReference type="Pfam" id="PF00389">
    <property type="entry name" value="2-Hacid_dh"/>
    <property type="match status" value="1"/>
</dbReference>
<dbReference type="PROSITE" id="PS00671">
    <property type="entry name" value="D_2_HYDROXYACID_DH_3"/>
    <property type="match status" value="1"/>
</dbReference>
<evidence type="ECO:0000313" key="10">
    <source>
        <dbReference type="Proteomes" id="UP001150062"/>
    </source>
</evidence>
<dbReference type="InterPro" id="IPR036291">
    <property type="entry name" value="NAD(P)-bd_dom_sf"/>
</dbReference>
<dbReference type="InterPro" id="IPR006139">
    <property type="entry name" value="D-isomer_2_OHA_DH_cat_dom"/>
</dbReference>
<dbReference type="EMBL" id="JANTQA010000012">
    <property type="protein sequence ID" value="KAJ3450169.1"/>
    <property type="molecule type" value="Genomic_DNA"/>
</dbReference>
<accession>A0AAV8A9C7</accession>
<dbReference type="GO" id="GO:0047545">
    <property type="term" value="F:(S)-2-hydroxyglutarate dehydrogenase activity"/>
    <property type="evidence" value="ECO:0007669"/>
    <property type="project" value="UniProtKB-ARBA"/>
</dbReference>
<sequence>MTCKIFIANPIAEFAIQELKELGEVNYQPSVNVDDLPNQIGDSNILIVRSIHVTSETITKAKDLQLIIRAGAGCDSIDIKKATEKGIFVCNCPGTNSNAVAELVIGFMICADREIPQTTEKLKEGIWCKNKFKNAIGLYGRNIGIVSLGFIGKCVAKAAKGLGMNVYAYDTRKSQEVMNQWGITKIETLSELVQISDVVTVHIVSNEQTKHMFNEEIFKQFKDGAIFINTARGEIVDQSCLPKIVKEKGLKIALDVYENEPSWHSEEFPYTELSAHSVCLSPHIGAITDQSEEATGRMTVEIAKSWISEKKLPMIGIKNKELLK</sequence>
<feature type="domain" description="D-isomer specific 2-hydroxyacid dehydrogenase NAD-binding" evidence="6">
    <location>
        <begin position="106"/>
        <end position="285"/>
    </location>
</feature>
<dbReference type="Pfam" id="PF02826">
    <property type="entry name" value="2-Hacid_dh_C"/>
    <property type="match status" value="1"/>
</dbReference>
<protein>
    <submittedName>
        <fullName evidence="7 8">Formate dehydrogenase</fullName>
    </submittedName>
</protein>
<evidence type="ECO:0000256" key="4">
    <source>
        <dbReference type="RuleBase" id="RU003719"/>
    </source>
</evidence>
<proteinExistence type="inferred from homology"/>
<dbReference type="Gene3D" id="3.40.50.720">
    <property type="entry name" value="NAD(P)-binding Rossmann-like Domain"/>
    <property type="match status" value="2"/>
</dbReference>
<dbReference type="PANTHER" id="PTHR42789">
    <property type="entry name" value="D-ISOMER SPECIFIC 2-HYDROXYACID DEHYDROGENASE FAMILY PROTEIN (AFU_ORTHOLOGUE AFUA_6G10090)"/>
    <property type="match status" value="1"/>
</dbReference>
<dbReference type="InterPro" id="IPR029753">
    <property type="entry name" value="D-isomer_DH_CS"/>
</dbReference>
<evidence type="ECO:0000313" key="8">
    <source>
        <dbReference type="EMBL" id="KAJ6250819.1"/>
    </source>
</evidence>
<evidence type="ECO:0000256" key="1">
    <source>
        <dbReference type="ARBA" id="ARBA00005854"/>
    </source>
</evidence>
<comment type="caution">
    <text evidence="7">The sequence shown here is derived from an EMBL/GenBank/DDBJ whole genome shotgun (WGS) entry which is preliminary data.</text>
</comment>
<keyword evidence="2 4" id="KW-0560">Oxidoreductase</keyword>